<keyword evidence="2" id="KW-1185">Reference proteome</keyword>
<sequence length="141" mass="16662">MYVMKVPTYSQMIPFYEIVYGFQFDGLLYSYPTHNDSLAYVYSSKDCPYYTPSKYPNRNYESRCRGWYRNTVDKTENEFYFGKPTDWVANGTYIYTCPLCFKTYNISDSSSLYSVACTGYTLQKLQTYFKNLILKSASIRH</sequence>
<dbReference type="EMBL" id="LDAU01000109">
    <property type="protein sequence ID" value="KRX05319.1"/>
    <property type="molecule type" value="Genomic_DNA"/>
</dbReference>
<proteinExistence type="predicted"/>
<accession>A0A0V0QSY8</accession>
<evidence type="ECO:0000313" key="2">
    <source>
        <dbReference type="Proteomes" id="UP000054937"/>
    </source>
</evidence>
<comment type="caution">
    <text evidence="1">The sequence shown here is derived from an EMBL/GenBank/DDBJ whole genome shotgun (WGS) entry which is preliminary data.</text>
</comment>
<dbReference type="AlphaFoldDB" id="A0A0V0QSY8"/>
<gene>
    <name evidence="1" type="ORF">PPERSA_00620</name>
</gene>
<organism evidence="1 2">
    <name type="scientific">Pseudocohnilembus persalinus</name>
    <name type="common">Ciliate</name>
    <dbReference type="NCBI Taxonomy" id="266149"/>
    <lineage>
        <taxon>Eukaryota</taxon>
        <taxon>Sar</taxon>
        <taxon>Alveolata</taxon>
        <taxon>Ciliophora</taxon>
        <taxon>Intramacronucleata</taxon>
        <taxon>Oligohymenophorea</taxon>
        <taxon>Scuticociliatia</taxon>
        <taxon>Philasterida</taxon>
        <taxon>Pseudocohnilembidae</taxon>
        <taxon>Pseudocohnilembus</taxon>
    </lineage>
</organism>
<evidence type="ECO:0000313" key="1">
    <source>
        <dbReference type="EMBL" id="KRX05319.1"/>
    </source>
</evidence>
<reference evidence="1 2" key="1">
    <citation type="journal article" date="2015" name="Sci. Rep.">
        <title>Genome of the facultative scuticociliatosis pathogen Pseudocohnilembus persalinus provides insight into its virulence through horizontal gene transfer.</title>
        <authorList>
            <person name="Xiong J."/>
            <person name="Wang G."/>
            <person name="Cheng J."/>
            <person name="Tian M."/>
            <person name="Pan X."/>
            <person name="Warren A."/>
            <person name="Jiang C."/>
            <person name="Yuan D."/>
            <person name="Miao W."/>
        </authorList>
    </citation>
    <scope>NUCLEOTIDE SEQUENCE [LARGE SCALE GENOMIC DNA]</scope>
    <source>
        <strain evidence="1">36N120E</strain>
    </source>
</reference>
<dbReference type="InParanoid" id="A0A0V0QSY8"/>
<dbReference type="Proteomes" id="UP000054937">
    <property type="component" value="Unassembled WGS sequence"/>
</dbReference>
<name>A0A0V0QSY8_PSEPJ</name>
<protein>
    <submittedName>
        <fullName evidence="1">Uncharacterized protein</fullName>
    </submittedName>
</protein>